<dbReference type="Gene3D" id="2.40.100.10">
    <property type="entry name" value="Cyclophilin-like"/>
    <property type="match status" value="1"/>
</dbReference>
<keyword evidence="6" id="KW-1185">Reference proteome</keyword>
<keyword evidence="2" id="KW-0378">Hydrolase</keyword>
<evidence type="ECO:0000313" key="6">
    <source>
        <dbReference type="Proteomes" id="UP000198599"/>
    </source>
</evidence>
<dbReference type="Proteomes" id="UP000198599">
    <property type="component" value="Unassembled WGS sequence"/>
</dbReference>
<keyword evidence="3" id="KW-0067">ATP-binding</keyword>
<feature type="domain" description="Carboxyltransferase" evidence="4">
    <location>
        <begin position="26"/>
        <end position="301"/>
    </location>
</feature>
<accession>A0A1I4YWN2</accession>
<protein>
    <submittedName>
        <fullName evidence="5">Biotin-dependent carboxylase uncharacterized domain-containing protein</fullName>
    </submittedName>
</protein>
<dbReference type="OrthoDB" id="9768696at2"/>
<dbReference type="STRING" id="1005928.SAMN04487859_102126"/>
<dbReference type="SMART" id="SM00797">
    <property type="entry name" value="AHS2"/>
    <property type="match status" value="1"/>
</dbReference>
<keyword evidence="1" id="KW-0547">Nucleotide-binding</keyword>
<dbReference type="RefSeq" id="WP_092833870.1">
    <property type="nucleotide sequence ID" value="NZ_FOVP01000002.1"/>
</dbReference>
<dbReference type="InterPro" id="IPR029000">
    <property type="entry name" value="Cyclophilin-like_dom_sf"/>
</dbReference>
<dbReference type="Pfam" id="PF02626">
    <property type="entry name" value="CT_A_B"/>
    <property type="match status" value="1"/>
</dbReference>
<evidence type="ECO:0000256" key="2">
    <source>
        <dbReference type="ARBA" id="ARBA00022801"/>
    </source>
</evidence>
<evidence type="ECO:0000259" key="4">
    <source>
        <dbReference type="SMART" id="SM00797"/>
    </source>
</evidence>
<evidence type="ECO:0000256" key="1">
    <source>
        <dbReference type="ARBA" id="ARBA00022741"/>
    </source>
</evidence>
<name>A0A1I4YWN2_9RHOB</name>
<dbReference type="PANTHER" id="PTHR43309:SF5">
    <property type="entry name" value="5-OXOPROLINASE SUBUNIT C"/>
    <property type="match status" value="1"/>
</dbReference>
<evidence type="ECO:0000313" key="5">
    <source>
        <dbReference type="EMBL" id="SFN42424.1"/>
    </source>
</evidence>
<reference evidence="6" key="1">
    <citation type="submission" date="2016-10" db="EMBL/GenBank/DDBJ databases">
        <authorList>
            <person name="Varghese N."/>
            <person name="Submissions S."/>
        </authorList>
    </citation>
    <scope>NUCLEOTIDE SEQUENCE [LARGE SCALE GENOMIC DNA]</scope>
    <source>
        <strain evidence="6">DSM 28463</strain>
    </source>
</reference>
<dbReference type="AlphaFoldDB" id="A0A1I4YWN2"/>
<proteinExistence type="predicted"/>
<gene>
    <name evidence="5" type="ORF">SAMN04487859_102126</name>
</gene>
<sequence>MTAALIVRRAGPAMTVQDLGRKGQLVYGLAAGGAADRVALAEGAALLGQSLGLAAIEMAGMGGEFEATQDIRIALTGAPMKADLDGATVVWNASYLMAAGQHLTLGAASSGNYGYLHVGGGIDTKPFLASRAAHLTAGIGKLIQSGDHLPVGTDPLLDQTGNVLIPQDRFSGGTVTVLPSVHTAHFPEDVRARFEATAFERTPRGNRQGAELAFEGAPFSTGEQLTILSECMTVGDIQMTGDGQPFVLLPECQTVGGYPRIGTVTPGDLAKVAQATPGTPLRFEFVTHEQALAAHRPLETLRADMARSVQPLIRDPHRMHDLLSYQLISGAITGWDHIED</sequence>
<dbReference type="PANTHER" id="PTHR43309">
    <property type="entry name" value="5-OXOPROLINASE SUBUNIT C"/>
    <property type="match status" value="1"/>
</dbReference>
<dbReference type="InterPro" id="IPR052708">
    <property type="entry name" value="PxpC"/>
</dbReference>
<evidence type="ECO:0000256" key="3">
    <source>
        <dbReference type="ARBA" id="ARBA00022840"/>
    </source>
</evidence>
<dbReference type="InterPro" id="IPR003778">
    <property type="entry name" value="CT_A_B"/>
</dbReference>
<dbReference type="GO" id="GO:0016787">
    <property type="term" value="F:hydrolase activity"/>
    <property type="evidence" value="ECO:0007669"/>
    <property type="project" value="UniProtKB-KW"/>
</dbReference>
<dbReference type="EMBL" id="FOVP01000002">
    <property type="protein sequence ID" value="SFN42424.1"/>
    <property type="molecule type" value="Genomic_DNA"/>
</dbReference>
<dbReference type="GO" id="GO:0005524">
    <property type="term" value="F:ATP binding"/>
    <property type="evidence" value="ECO:0007669"/>
    <property type="project" value="UniProtKB-KW"/>
</dbReference>
<organism evidence="5 6">
    <name type="scientific">Roseovarius lutimaris</name>
    <dbReference type="NCBI Taxonomy" id="1005928"/>
    <lineage>
        <taxon>Bacteria</taxon>
        <taxon>Pseudomonadati</taxon>
        <taxon>Pseudomonadota</taxon>
        <taxon>Alphaproteobacteria</taxon>
        <taxon>Rhodobacterales</taxon>
        <taxon>Roseobacteraceae</taxon>
        <taxon>Roseovarius</taxon>
    </lineage>
</organism>